<evidence type="ECO:0000256" key="17">
    <source>
        <dbReference type="ARBA" id="ARBA00056845"/>
    </source>
</evidence>
<dbReference type="Pfam" id="PF04191">
    <property type="entry name" value="PEMT"/>
    <property type="match status" value="1"/>
</dbReference>
<dbReference type="OMA" id="PTFWNIA"/>
<dbReference type="PROSITE" id="PS51599">
    <property type="entry name" value="SAM_PEMT_PEM2"/>
    <property type="match status" value="1"/>
</dbReference>
<dbReference type="HAMAP" id="MF_03216">
    <property type="entry name" value="PLMT"/>
    <property type="match status" value="1"/>
</dbReference>
<dbReference type="InterPro" id="IPR024960">
    <property type="entry name" value="PEMT/MFAP"/>
</dbReference>
<comment type="pathway">
    <text evidence="2">Lipid metabolism.</text>
</comment>
<keyword evidence="4 18" id="KW-0489">Methyltransferase</keyword>
<evidence type="ECO:0000256" key="9">
    <source>
        <dbReference type="ARBA" id="ARBA00022989"/>
    </source>
</evidence>
<dbReference type="PANTHER" id="PTHR15458:SF5">
    <property type="entry name" value="PHOSPHATIDYLETHANOLAMINE N-METHYLTRANSFERASE"/>
    <property type="match status" value="1"/>
</dbReference>
<evidence type="ECO:0000256" key="7">
    <source>
        <dbReference type="ARBA" id="ARBA00022692"/>
    </source>
</evidence>
<proteinExistence type="inferred from homology"/>
<evidence type="ECO:0000256" key="10">
    <source>
        <dbReference type="ARBA" id="ARBA00023098"/>
    </source>
</evidence>
<comment type="subcellular location">
    <subcellularLocation>
        <location evidence="18">Endoplasmic reticulum membrane</location>
        <topology evidence="18">Multi-pass membrane protein</topology>
    </subcellularLocation>
    <subcellularLocation>
        <location evidence="18">Mitochondrion membrane</location>
        <topology evidence="18">Multi-pass membrane protein</topology>
    </subcellularLocation>
</comment>
<dbReference type="STRING" id="105696.A0A1Y2LQ21"/>
<feature type="binding site" evidence="18">
    <location>
        <begin position="164"/>
        <end position="166"/>
    </location>
    <ligand>
        <name>S-adenosyl-L-methionine</name>
        <dbReference type="ChEBI" id="CHEBI:59789"/>
    </ligand>
</feature>
<keyword evidence="21" id="KW-1185">Reference proteome</keyword>
<comment type="function">
    <text evidence="17 18">Catalyzes the second two steps of the methylation pathway of phosphatidylcholine biosynthesis, the SAM-dependent methylation of phosphatidylmonomethylethanolamine (PMME) to phosphatidyldimethylethanolamine (PDME) and of PDME to phosphatidylcholine (PC).</text>
</comment>
<evidence type="ECO:0000256" key="3">
    <source>
        <dbReference type="ARBA" id="ARBA00022516"/>
    </source>
</evidence>
<reference evidence="20 21" key="1">
    <citation type="journal article" date="2017" name="Genome Announc.">
        <title>Genome sequence of the saprophytic ascomycete Epicoccum nigrum ICMP 19927 strain isolated from New Zealand.</title>
        <authorList>
            <person name="Fokin M."/>
            <person name="Fleetwood D."/>
            <person name="Weir B.S."/>
            <person name="Villas-Boas S.G."/>
        </authorList>
    </citation>
    <scope>NUCLEOTIDE SEQUENCE [LARGE SCALE GENOMIC DNA]</scope>
    <source>
        <strain evidence="20 21">ICMP 19927</strain>
    </source>
</reference>
<keyword evidence="10 18" id="KW-0443">Lipid metabolism</keyword>
<keyword evidence="5 18" id="KW-0808">Transferase</keyword>
<keyword evidence="14 18" id="KW-1208">Phospholipid metabolism</keyword>
<keyword evidence="13 18" id="KW-0594">Phospholipid biosynthesis</keyword>
<comment type="pathway">
    <text evidence="1 18">Phospholipid metabolism; phosphatidylcholine biosynthesis.</text>
</comment>
<dbReference type="EC" id="2.1.1.71" evidence="18"/>
<organism evidence="20 21">
    <name type="scientific">Epicoccum nigrum</name>
    <name type="common">Soil fungus</name>
    <name type="synonym">Epicoccum purpurascens</name>
    <dbReference type="NCBI Taxonomy" id="105696"/>
    <lineage>
        <taxon>Eukaryota</taxon>
        <taxon>Fungi</taxon>
        <taxon>Dikarya</taxon>
        <taxon>Ascomycota</taxon>
        <taxon>Pezizomycotina</taxon>
        <taxon>Dothideomycetes</taxon>
        <taxon>Pleosporomycetidae</taxon>
        <taxon>Pleosporales</taxon>
        <taxon>Pleosporineae</taxon>
        <taxon>Didymellaceae</taxon>
        <taxon>Epicoccum</taxon>
    </lineage>
</organism>
<feature type="topological domain" description="Lumenal" evidence="18">
    <location>
        <begin position="99"/>
        <end position="110"/>
    </location>
</feature>
<dbReference type="Proteomes" id="UP000193240">
    <property type="component" value="Unassembled WGS sequence"/>
</dbReference>
<dbReference type="AlphaFoldDB" id="A0A1Y2LQ21"/>
<evidence type="ECO:0000256" key="4">
    <source>
        <dbReference type="ARBA" id="ARBA00022603"/>
    </source>
</evidence>
<evidence type="ECO:0000256" key="18">
    <source>
        <dbReference type="HAMAP-Rule" id="MF_03216"/>
    </source>
</evidence>
<comment type="catalytic activity">
    <reaction evidence="15">
        <text>a 1,2-diacyl-sn-glycero-3-phospho-N,N-dimethylethanolamine + S-adenosyl-L-methionine = a 1,2-diacyl-sn-glycero-3-phosphocholine + S-adenosyl-L-homocysteine + H(+)</text>
        <dbReference type="Rhea" id="RHEA:32739"/>
        <dbReference type="ChEBI" id="CHEBI:15378"/>
        <dbReference type="ChEBI" id="CHEBI:57643"/>
        <dbReference type="ChEBI" id="CHEBI:57856"/>
        <dbReference type="ChEBI" id="CHEBI:59789"/>
        <dbReference type="ChEBI" id="CHEBI:64572"/>
        <dbReference type="EC" id="2.1.1.71"/>
    </reaction>
</comment>
<evidence type="ECO:0000256" key="11">
    <source>
        <dbReference type="ARBA" id="ARBA00023128"/>
    </source>
</evidence>
<protein>
    <recommendedName>
        <fullName evidence="18">Phosphatidyl-N-methylethanolamine N-methyltransferase</fullName>
        <ecNumber evidence="18">2.1.1.71</ecNumber>
    </recommendedName>
    <alternativeName>
        <fullName evidence="18">Phospholipid methyltransferase</fullName>
        <shortName evidence="18">PLMT</shortName>
    </alternativeName>
</protein>
<feature type="intramembrane region" description="Helical" evidence="18">
    <location>
        <begin position="78"/>
        <end position="98"/>
    </location>
</feature>
<evidence type="ECO:0000313" key="20">
    <source>
        <dbReference type="EMBL" id="OSS45642.1"/>
    </source>
</evidence>
<feature type="topological domain" description="Lumenal" evidence="18">
    <location>
        <begin position="1"/>
        <end position="77"/>
    </location>
</feature>
<evidence type="ECO:0000256" key="1">
    <source>
        <dbReference type="ARBA" id="ARBA00004969"/>
    </source>
</evidence>
<dbReference type="PANTHER" id="PTHR15458">
    <property type="entry name" value="PHOSPHATIDYLETHANOLAMINE N-METHYLTRANSFERASE"/>
    <property type="match status" value="1"/>
</dbReference>
<dbReference type="GO" id="GO:0032259">
    <property type="term" value="P:methylation"/>
    <property type="evidence" value="ECO:0007669"/>
    <property type="project" value="UniProtKB-KW"/>
</dbReference>
<evidence type="ECO:0000256" key="6">
    <source>
        <dbReference type="ARBA" id="ARBA00022691"/>
    </source>
</evidence>
<name>A0A1Y2LQ21_EPING</name>
<dbReference type="GO" id="GO:0006656">
    <property type="term" value="P:phosphatidylcholine biosynthetic process"/>
    <property type="evidence" value="ECO:0007669"/>
    <property type="project" value="UniProtKB-UniRule"/>
</dbReference>
<evidence type="ECO:0000256" key="16">
    <source>
        <dbReference type="ARBA" id="ARBA00052459"/>
    </source>
</evidence>
<dbReference type="EMBL" id="KZ107853">
    <property type="protein sequence ID" value="OSS45642.1"/>
    <property type="molecule type" value="Genomic_DNA"/>
</dbReference>
<keyword evidence="3 18" id="KW-0444">Lipid biosynthesis</keyword>
<feature type="topological domain" description="Cytoplasmic" evidence="18">
    <location>
        <begin position="245"/>
        <end position="268"/>
    </location>
</feature>
<comment type="catalytic activity">
    <reaction evidence="16 18">
        <text>a 1,2-diacyl-sn-glycero-3-phospho-N-methylethanolamine + S-adenosyl-L-methionine = a 1,2-diacyl-sn-glycero-3-phospho-N,N-dimethylethanolamine + S-adenosyl-L-homocysteine + H(+)</text>
        <dbReference type="Rhea" id="RHEA:32735"/>
        <dbReference type="ChEBI" id="CHEBI:15378"/>
        <dbReference type="ChEBI" id="CHEBI:57856"/>
        <dbReference type="ChEBI" id="CHEBI:59789"/>
        <dbReference type="ChEBI" id="CHEBI:64572"/>
        <dbReference type="ChEBI" id="CHEBI:64573"/>
        <dbReference type="EC" id="2.1.1.71"/>
    </reaction>
</comment>
<dbReference type="GO" id="GO:0005789">
    <property type="term" value="C:endoplasmic reticulum membrane"/>
    <property type="evidence" value="ECO:0007669"/>
    <property type="project" value="UniProtKB-SubCell"/>
</dbReference>
<dbReference type="InParanoid" id="A0A1Y2LQ21"/>
<keyword evidence="12 18" id="KW-0472">Membrane</keyword>
<keyword evidence="9 18" id="KW-1133">Transmembrane helix</keyword>
<evidence type="ECO:0000256" key="8">
    <source>
        <dbReference type="ARBA" id="ARBA00022824"/>
    </source>
</evidence>
<feature type="transmembrane region" description="Helical" evidence="19">
    <location>
        <begin position="79"/>
        <end position="97"/>
    </location>
</feature>
<feature type="topological domain" description="Lumenal" evidence="18">
    <location>
        <begin position="181"/>
        <end position="223"/>
    </location>
</feature>
<dbReference type="FunCoup" id="A0A1Y2LQ21">
    <property type="interactions" value="50"/>
</dbReference>
<sequence length="268" mass="29175">MTVNCKAPSSFGFGKAQPSYDVFAFGTCNADNLSTSTPHRLFFQLLPLPSLTDLEHPSDILILAAPATMFDNIDFTQPSLWVSAISIAFNPTFWNIAAQSEYHNKVITKLFGGNARYGCYALAVTIFSLGIFRDYLYNEALASQPASPLLQSPLAKYSAIPLFLTGNTLVLTSMWALGVTGTYLGDYFGILMDAPVTSFPFSVSDAPMYHGSTLSFLATALWYGKPAGLLLTGCVAVAYAVARRFEDPFTGMIYAKRDEERSKGKKGL</sequence>
<keyword evidence="7 18" id="KW-0812">Transmembrane</keyword>
<feature type="transmembrane region" description="Helical" evidence="19">
    <location>
        <begin position="157"/>
        <end position="177"/>
    </location>
</feature>
<dbReference type="InterPro" id="IPR007318">
    <property type="entry name" value="Phopholipid_MeTrfase"/>
</dbReference>
<evidence type="ECO:0000256" key="15">
    <source>
        <dbReference type="ARBA" id="ARBA00051252"/>
    </source>
</evidence>
<evidence type="ECO:0000256" key="2">
    <source>
        <dbReference type="ARBA" id="ARBA00005189"/>
    </source>
</evidence>
<dbReference type="Gene3D" id="1.20.120.1630">
    <property type="match status" value="1"/>
</dbReference>
<keyword evidence="6 18" id="KW-0949">S-adenosyl-L-methionine</keyword>
<keyword evidence="11 18" id="KW-0496">Mitochondrion</keyword>
<evidence type="ECO:0000256" key="5">
    <source>
        <dbReference type="ARBA" id="ARBA00022679"/>
    </source>
</evidence>
<accession>A0A1Y2LQ21</accession>
<feature type="transmembrane region" description="Helical" evidence="19">
    <location>
        <begin position="223"/>
        <end position="242"/>
    </location>
</feature>
<dbReference type="UniPathway" id="UPA00753"/>
<dbReference type="GO" id="GO:0031966">
    <property type="term" value="C:mitochondrial membrane"/>
    <property type="evidence" value="ECO:0007669"/>
    <property type="project" value="UniProtKB-SubCell"/>
</dbReference>
<gene>
    <name evidence="20" type="ORF">B5807_09480</name>
</gene>
<evidence type="ECO:0000256" key="19">
    <source>
        <dbReference type="SAM" id="Phobius"/>
    </source>
</evidence>
<evidence type="ECO:0000256" key="13">
    <source>
        <dbReference type="ARBA" id="ARBA00023209"/>
    </source>
</evidence>
<comment type="similarity">
    <text evidence="18">Belongs to the class VI-like SAM-binding methyltransferase superfamily. PEMT/PEM2 methyltransferase family.</text>
</comment>
<feature type="transmembrane region" description="Helical" evidence="19">
    <location>
        <begin position="117"/>
        <end position="137"/>
    </location>
</feature>
<evidence type="ECO:0000313" key="21">
    <source>
        <dbReference type="Proteomes" id="UP000193240"/>
    </source>
</evidence>
<evidence type="ECO:0000256" key="12">
    <source>
        <dbReference type="ARBA" id="ARBA00023136"/>
    </source>
</evidence>
<feature type="binding site" evidence="18">
    <location>
        <begin position="246"/>
        <end position="247"/>
    </location>
    <ligand>
        <name>S-adenosyl-L-methionine</name>
        <dbReference type="ChEBI" id="CHEBI:59789"/>
    </ligand>
</feature>
<keyword evidence="8 18" id="KW-0256">Endoplasmic reticulum</keyword>
<dbReference type="FunFam" id="1.20.120.1630:FF:000005">
    <property type="entry name" value="Phosphatidylethanolamine N-methyltransferase"/>
    <property type="match status" value="1"/>
</dbReference>
<dbReference type="GO" id="GO:0000773">
    <property type="term" value="F:phosphatidyl-N-methylethanolamine N-methyltransferase activity"/>
    <property type="evidence" value="ECO:0007669"/>
    <property type="project" value="UniProtKB-UniRule"/>
</dbReference>
<feature type="topological domain" description="Cytoplasmic" evidence="18">
    <location>
        <begin position="133"/>
        <end position="159"/>
    </location>
</feature>
<evidence type="ECO:0000256" key="14">
    <source>
        <dbReference type="ARBA" id="ARBA00023264"/>
    </source>
</evidence>